<dbReference type="InterPro" id="IPR034812">
    <property type="entry name" value="Ppo-like_N"/>
</dbReference>
<keyword evidence="4" id="KW-0223">Dioxygenase</keyword>
<dbReference type="InterPro" id="IPR010255">
    <property type="entry name" value="Haem_peroxidase_sf"/>
</dbReference>
<keyword evidence="1 7" id="KW-0349">Heme</keyword>
<dbReference type="CDD" id="cd09817">
    <property type="entry name" value="linoleate_diol_synthase_like"/>
    <property type="match status" value="1"/>
</dbReference>
<dbReference type="Pfam" id="PF03098">
    <property type="entry name" value="An_peroxidase"/>
    <property type="match status" value="2"/>
</dbReference>
<dbReference type="SUPFAM" id="SSF48113">
    <property type="entry name" value="Heme-dependent peroxidases"/>
    <property type="match status" value="1"/>
</dbReference>
<dbReference type="InterPro" id="IPR037120">
    <property type="entry name" value="Haem_peroxidase_sf_animal"/>
</dbReference>
<evidence type="ECO:0000256" key="2">
    <source>
        <dbReference type="ARBA" id="ARBA00022723"/>
    </source>
</evidence>
<name>A0A1D1ZGN8_9ARAE</name>
<dbReference type="PANTHER" id="PTHR11903:SF37">
    <property type="entry name" value="PSI-PRODUCING OXYGENASE A"/>
    <property type="match status" value="1"/>
</dbReference>
<organism evidence="8">
    <name type="scientific">Anthurium amnicola</name>
    <dbReference type="NCBI Taxonomy" id="1678845"/>
    <lineage>
        <taxon>Eukaryota</taxon>
        <taxon>Viridiplantae</taxon>
        <taxon>Streptophyta</taxon>
        <taxon>Embryophyta</taxon>
        <taxon>Tracheophyta</taxon>
        <taxon>Spermatophyta</taxon>
        <taxon>Magnoliopsida</taxon>
        <taxon>Liliopsida</taxon>
        <taxon>Araceae</taxon>
        <taxon>Pothoideae</taxon>
        <taxon>Potheae</taxon>
        <taxon>Anthurium</taxon>
    </lineage>
</organism>
<dbReference type="InterPro" id="IPR050783">
    <property type="entry name" value="Oxylipin_biosynth_metab"/>
</dbReference>
<keyword evidence="5" id="KW-0560">Oxidoreductase</keyword>
<evidence type="ECO:0000256" key="6">
    <source>
        <dbReference type="ARBA" id="ARBA00023004"/>
    </source>
</evidence>
<evidence type="ECO:0000256" key="4">
    <source>
        <dbReference type="ARBA" id="ARBA00022964"/>
    </source>
</evidence>
<reference evidence="8" key="1">
    <citation type="submission" date="2015-07" db="EMBL/GenBank/DDBJ databases">
        <title>Transcriptome Assembly of Anthurium amnicola.</title>
        <authorList>
            <person name="Suzuki J."/>
        </authorList>
    </citation>
    <scope>NUCLEOTIDE SEQUENCE</scope>
</reference>
<protein>
    <submittedName>
        <fullName evidence="8">Psi-producing oxygenase A</fullName>
    </submittedName>
</protein>
<sequence length="635" mass="72193">MVLKLKGLVGLFSKDSEIESKIIEYMLGLSEPIPDKHITDKVKLVDLVKIFLIPKLPIDDSHLELELFIGTLSKFPNTPDSKKMLAILSRLLITQLWKDIEKPPIMIAGDTYRSADGSGYNRLLPSIGKANSRYSVNSRIQNPINLSTLPKADDIFDKVMVQEGGFVEHPAGLNSMLFYVAILITHDVFNSNLADPTINLNSSYLDLSPLYGSNEEQQKSIRSLKSGLLKPDTFADQRILLQPPGVSALLILFSRNHNYIAQTLLEKNELGRFSIKDPYDPEQLKKQDEDLFQTARLINCGFYINIILHNYLRTILGLDRTSSTWFINPAEHYGNRGAVEALPTGIGNLVSLEFNYIYRWHAVVSKQDCEYVENEFKTIFGEDWENITVDQFKQKMSTWARSTEKDPSKWKFNNKERGSDHRFKDTDIARVIIDGTKNVSGSFGANRISKIFRPIELLGIESARSLGLCSLNDFRRSLNLVPYKSFKDMNPDPKIVKKLEELYVHVDNVELYPGVMTEKTKPSMLGAVISLPFTISRAILSDAINLVRNDRFYTNDFSPRSLTVWGWKEVQSDPNDLASGGILNRLLLRHLPNIYKDNSAWALYPFAIPSQTKKNLQGRGGDFWKKFDYDEPLLP</sequence>
<dbReference type="GO" id="GO:0004601">
    <property type="term" value="F:peroxidase activity"/>
    <property type="evidence" value="ECO:0007669"/>
    <property type="project" value="InterPro"/>
</dbReference>
<dbReference type="AlphaFoldDB" id="A0A1D1ZGN8"/>
<evidence type="ECO:0000256" key="3">
    <source>
        <dbReference type="ARBA" id="ARBA00022837"/>
    </source>
</evidence>
<keyword evidence="6 7" id="KW-0408">Iron</keyword>
<feature type="binding site" description="axial binding residue" evidence="7">
    <location>
        <position position="361"/>
    </location>
    <ligand>
        <name>heme b</name>
        <dbReference type="ChEBI" id="CHEBI:60344"/>
    </ligand>
    <ligandPart>
        <name>Fe</name>
        <dbReference type="ChEBI" id="CHEBI:18248"/>
    </ligandPart>
</feature>
<dbReference type="GO" id="GO:0051213">
    <property type="term" value="F:dioxygenase activity"/>
    <property type="evidence" value="ECO:0007669"/>
    <property type="project" value="UniProtKB-KW"/>
</dbReference>
<evidence type="ECO:0000256" key="7">
    <source>
        <dbReference type="PIRSR" id="PIRSR619791-2"/>
    </source>
</evidence>
<evidence type="ECO:0000256" key="5">
    <source>
        <dbReference type="ARBA" id="ARBA00023002"/>
    </source>
</evidence>
<dbReference type="EMBL" id="GDJX01001953">
    <property type="protein sequence ID" value="JAT65983.1"/>
    <property type="molecule type" value="Transcribed_RNA"/>
</dbReference>
<dbReference type="GO" id="GO:0006631">
    <property type="term" value="P:fatty acid metabolic process"/>
    <property type="evidence" value="ECO:0007669"/>
    <property type="project" value="UniProtKB-ARBA"/>
</dbReference>
<keyword evidence="2 7" id="KW-0479">Metal-binding</keyword>
<dbReference type="PANTHER" id="PTHR11903">
    <property type="entry name" value="PROSTAGLANDIN G/H SYNTHASE"/>
    <property type="match status" value="1"/>
</dbReference>
<dbReference type="GO" id="GO:0006979">
    <property type="term" value="P:response to oxidative stress"/>
    <property type="evidence" value="ECO:0007669"/>
    <property type="project" value="InterPro"/>
</dbReference>
<evidence type="ECO:0000313" key="8">
    <source>
        <dbReference type="EMBL" id="JAT65983.1"/>
    </source>
</evidence>
<dbReference type="Gene3D" id="1.10.640.10">
    <property type="entry name" value="Haem peroxidase domain superfamily, animal type"/>
    <property type="match status" value="1"/>
</dbReference>
<gene>
    <name evidence="8" type="primary">ppoA</name>
    <name evidence="8" type="ORF">g.68594</name>
</gene>
<dbReference type="GO" id="GO:0020037">
    <property type="term" value="F:heme binding"/>
    <property type="evidence" value="ECO:0007669"/>
    <property type="project" value="InterPro"/>
</dbReference>
<dbReference type="PROSITE" id="PS50292">
    <property type="entry name" value="PEROXIDASE_3"/>
    <property type="match status" value="1"/>
</dbReference>
<keyword evidence="3" id="KW-0106">Calcium</keyword>
<proteinExistence type="predicted"/>
<dbReference type="GO" id="GO:0046872">
    <property type="term" value="F:metal ion binding"/>
    <property type="evidence" value="ECO:0007669"/>
    <property type="project" value="UniProtKB-KW"/>
</dbReference>
<evidence type="ECO:0000256" key="1">
    <source>
        <dbReference type="ARBA" id="ARBA00022617"/>
    </source>
</evidence>
<dbReference type="InterPro" id="IPR019791">
    <property type="entry name" value="Haem_peroxidase_animal"/>
</dbReference>
<accession>A0A1D1ZGN8</accession>